<dbReference type="PANTHER" id="PTHR43471:SF10">
    <property type="entry name" value="SLL1107 PROTEIN"/>
    <property type="match status" value="1"/>
</dbReference>
<protein>
    <submittedName>
        <fullName evidence="2">Multi-copper enzyme maturation ABC transporter permease</fullName>
    </submittedName>
</protein>
<dbReference type="AlphaFoldDB" id="A0A0M2PQT4"/>
<dbReference type="GO" id="GO:0005886">
    <property type="term" value="C:plasma membrane"/>
    <property type="evidence" value="ECO:0007669"/>
    <property type="project" value="UniProtKB-SubCell"/>
</dbReference>
<dbReference type="EMBL" id="AJTX02000006">
    <property type="protein sequence ID" value="KKI98890.1"/>
    <property type="molecule type" value="Genomic_DNA"/>
</dbReference>
<keyword evidence="1" id="KW-1133">Transmembrane helix</keyword>
<feature type="transmembrane region" description="Helical" evidence="1">
    <location>
        <begin position="153"/>
        <end position="177"/>
    </location>
</feature>
<evidence type="ECO:0000256" key="1">
    <source>
        <dbReference type="SAM" id="Phobius"/>
    </source>
</evidence>
<feature type="transmembrane region" description="Helical" evidence="1">
    <location>
        <begin position="130"/>
        <end position="146"/>
    </location>
</feature>
<dbReference type="OrthoDB" id="468402at2"/>
<dbReference type="PANTHER" id="PTHR43471">
    <property type="entry name" value="ABC TRANSPORTER PERMEASE"/>
    <property type="match status" value="1"/>
</dbReference>
<keyword evidence="1" id="KW-0472">Membrane</keyword>
<organism evidence="2 3">
    <name type="scientific">Prochlorothrix hollandica PCC 9006 = CALU 1027</name>
    <dbReference type="NCBI Taxonomy" id="317619"/>
    <lineage>
        <taxon>Bacteria</taxon>
        <taxon>Bacillati</taxon>
        <taxon>Cyanobacteriota</taxon>
        <taxon>Cyanophyceae</taxon>
        <taxon>Prochlorotrichales</taxon>
        <taxon>Prochlorotrichaceae</taxon>
        <taxon>Prochlorothrix</taxon>
    </lineage>
</organism>
<name>A0A0M2PQT4_PROHO</name>
<gene>
    <name evidence="2" type="ORF">PROH_13685</name>
</gene>
<evidence type="ECO:0000313" key="3">
    <source>
        <dbReference type="Proteomes" id="UP000034681"/>
    </source>
</evidence>
<feature type="transmembrane region" description="Helical" evidence="1">
    <location>
        <begin position="234"/>
        <end position="253"/>
    </location>
</feature>
<feature type="transmembrane region" description="Helical" evidence="1">
    <location>
        <begin position="52"/>
        <end position="76"/>
    </location>
</feature>
<accession>A0A0M2PQT4</accession>
<feature type="transmembrane region" description="Helical" evidence="1">
    <location>
        <begin position="21"/>
        <end position="40"/>
    </location>
</feature>
<dbReference type="Pfam" id="PF12679">
    <property type="entry name" value="ABC2_membrane_2"/>
    <property type="match status" value="1"/>
</dbReference>
<dbReference type="Proteomes" id="UP000034681">
    <property type="component" value="Unassembled WGS sequence"/>
</dbReference>
<dbReference type="STRING" id="317619.GCA_000332315_01869"/>
<evidence type="ECO:0000313" key="2">
    <source>
        <dbReference type="EMBL" id="KKI98890.1"/>
    </source>
</evidence>
<keyword evidence="1" id="KW-0812">Transmembrane</keyword>
<feature type="transmembrane region" description="Helical" evidence="1">
    <location>
        <begin position="104"/>
        <end position="124"/>
    </location>
</feature>
<reference evidence="2" key="1">
    <citation type="submission" date="2012-04" db="EMBL/GenBank/DDBJ databases">
        <authorList>
            <person name="Borisov I.G."/>
            <person name="Ivanikova N.V."/>
            <person name="Pinevich A.V."/>
        </authorList>
    </citation>
    <scope>NUCLEOTIDE SEQUENCE [LARGE SCALE GENOMIC DNA]</scope>
    <source>
        <strain evidence="2">CALU 1027</strain>
    </source>
</reference>
<keyword evidence="3" id="KW-1185">Reference proteome</keyword>
<comment type="caution">
    <text evidence="2">The sequence shown here is derived from an EMBL/GenBank/DDBJ whole genome shotgun (WGS) entry which is preliminary data.</text>
</comment>
<sequence>MNPHRIFVIASNAFREVIRDRALYLLGVFAVILLLANRALPDIAVVTSDKMLLDVGLGAMALIGLVVTVFVGTGLINREIEKRTVIVLLSKPVSRPELIVGKHLGLVAVTAVLVTTMTLFYMGLLWVQRIPFPVGAIALSSGFLVLELSLLTAVAILFGVSTSSLLATLLTLAVYLVGHLSQDLVRMVQLTRSEDLQRLSKGLYLVLPDLSRLTLRNEAIYNALPPVGELVAHASYGLLYTLMVLIAAILIFMGREF</sequence>
<proteinExistence type="predicted"/>
<dbReference type="eggNOG" id="COG1277">
    <property type="taxonomic scope" value="Bacteria"/>
</dbReference>
<dbReference type="RefSeq" id="WP_017712338.1">
    <property type="nucleotide sequence ID" value="NZ_KB235937.1"/>
</dbReference>
<dbReference type="GO" id="GO:0140359">
    <property type="term" value="F:ABC-type transporter activity"/>
    <property type="evidence" value="ECO:0007669"/>
    <property type="project" value="InterPro"/>
</dbReference>